<protein>
    <recommendedName>
        <fullName evidence="2">Heterokaryon incompatibility domain-containing protein</fullName>
    </recommendedName>
</protein>
<sequence length="1794" mass="199160">MRLIDVDTEKLVEFVDEWIPPYAILSHTWGKYDEEVLFCDIQNGLIKKSGSGYIKFQGCCKQAKKDGLRYVWMDTCCINKESSTELHEALNSMFSWYSKASTCYAYLSDIPPGDIPSREGSNFPSSRWFKRGWTLQELLAPRRLLFYDQTWTLLGNKSTLSGLVEKITGIPRPFLLGSMALDEASVAQRMSWAANRRTKRREDVAYCLLGIFRVAMSIIYGEGEKDAFFRLQKEIMGSTRDDSILAWGFSRKTPDRIPHDLRDVVSGGALAASPSDFANCGTIIPRELPETPCNTLEISAGLLRAHLPLHTTSAGVTYGLLNCGPEDCPGDIVGIPLSGAVPRKSSNELVRPRRRPSVSLPVLRSSHSSPTTVYVRIGPADTGPDRRYWFYIDDADTDLKLTEVHPRSRWLKHKAMIATTNTPGTTILERSLARFRAKNEESRDLVVVLEVMARALLRSARCYALRCPKDVDMEDLSNNLMFMPKKEFGKQFVDYDGLELSVTVQEKHVGKHPWFAVRIAPIHKLSKTAATAHNNLDYTGRLKHLDLVLRNRNPYGRIWAKDDLEEAIVAARQAVVATPEHHPDRACRLNNLGVMLESLYQRTAKMDTLEEAIATAHAAVAATAADDPGRTGRLNNLVIMLKVWHHETGAEDSLKKAIAAAHNIVAATLNDNRSHLGYSVEPGAEEPPATEGALHGSWTRAVLPWSWTRAVVHTPRLRLLQTNPDTIEASDSGYASETTKISKGNASTQSCGAEEPPATEGALPGSRTRAVVHSPRLRLLQTNPDAIGASDSGCASETTKISKGNTFTQSCSPIHEESPETTYGGDDSPSDNMQSQDDSISTVNTDYSNAWSELPSLIKRYISEMASLLACGMPSDCLDDSTLQKLPDMLKTFALKIGYCALTPTHQEVMFFVHKYRKDIVEQLRLYYSNDDTDEEPRPLVGSVDSMTKNDILHRFFTGMNSEAEIASGDQLFPYEKEQSDEEYDEDSQSSDPADVADISTYRDCITKSAAYQWLQQTMSAEAALTSAVPDVRGEISGKVLHSLRAAPGPRTLSRSRATEAHSIVLEMDWDPKSFIEDQGYTASQDDAIAMAITLTGSAQNCQALPTSQYLSNIWPSFGSHIMQLIRRVLGGQRGDCQAVTVTLPDQTTVQAFINGPKFIVKACGPAPSVAEVAEQLAWVGAALRTSPWEQGLCYCTPAIKALKKGDNTSSALPTPQLRFQIGFDLEWVDDEPMNGHCWHGMFKNPVIVRGYPVARKTAAQTGLEMPLNMMAQMVGASHVVPFASTWYLKGFSSMLTLVELRGDVLLWHHTWNRDGSRIHYLEHKVSTPINVAASNLETARHVVGWCSDVKLDAGTLEEVNYKIDDSRLGRPHATCVLENVSISGGKFVSGGANIVIGVRDKPIHLSSDTYLDKMRWISGQYAMLWDEGESRGWLVNGATALLHIVRATLDDDLRWMKKHAESDILFRKEDMVGPTLAHAPDSALSVLMNKTNKELKISVKDVVEGEERETTSLEAKRTYKRFKHVVEKQYHILEQIMDQQFNIEDRSGLNLKLRTRKNLEGWDFRDLCVTIKTKPIYARVKKLPTIAHGWVDFIREIKAITVFGRGFGNIIRPTNAAPKCCPWVQVPTGQYYMTACVSDLKAIMGKDEGDDDCTSPISICDGLRWHATGDIFRPCQCDRLTPSKVKHSDNVVQVLAPTGMNFKRVLKTTGCTLKLKNNGAVIFGHSSLLRLKWPSVGEPEETEVLMGPNEATSDFDDSAIGSSVAATPEPKPMMMTQPLDNTEIQSHQGRRSH</sequence>
<feature type="domain" description="Heterokaryon incompatibility" evidence="2">
    <location>
        <begin position="22"/>
        <end position="108"/>
    </location>
</feature>
<feature type="compositionally biased region" description="Acidic residues" evidence="1">
    <location>
        <begin position="979"/>
        <end position="989"/>
    </location>
</feature>
<gene>
    <name evidence="3" type="ORF">XA68_12589</name>
</gene>
<evidence type="ECO:0000313" key="3">
    <source>
        <dbReference type="EMBL" id="PFH59273.1"/>
    </source>
</evidence>
<dbReference type="Gene3D" id="1.25.40.10">
    <property type="entry name" value="Tetratricopeptide repeat domain"/>
    <property type="match status" value="1"/>
</dbReference>
<feature type="compositionally biased region" description="Polar residues" evidence="1">
    <location>
        <begin position="733"/>
        <end position="751"/>
    </location>
</feature>
<dbReference type="InterPro" id="IPR011990">
    <property type="entry name" value="TPR-like_helical_dom_sf"/>
</dbReference>
<feature type="region of interest" description="Disordered" evidence="1">
    <location>
        <begin position="1750"/>
        <end position="1794"/>
    </location>
</feature>
<feature type="compositionally biased region" description="Polar residues" evidence="1">
    <location>
        <begin position="830"/>
        <end position="841"/>
    </location>
</feature>
<dbReference type="Pfam" id="PF06985">
    <property type="entry name" value="HET"/>
    <property type="match status" value="1"/>
</dbReference>
<dbReference type="PANTHER" id="PTHR10622">
    <property type="entry name" value="HET DOMAIN-CONTAINING PROTEIN"/>
    <property type="match status" value="1"/>
</dbReference>
<accession>A0A2A9PEE6</accession>
<evidence type="ECO:0000259" key="2">
    <source>
        <dbReference type="Pfam" id="PF06985"/>
    </source>
</evidence>
<dbReference type="STRING" id="268505.A0A2A9PEE6"/>
<dbReference type="Proteomes" id="UP000037136">
    <property type="component" value="Unassembled WGS sequence"/>
</dbReference>
<evidence type="ECO:0000313" key="4">
    <source>
        <dbReference type="Proteomes" id="UP000037136"/>
    </source>
</evidence>
<feature type="region of interest" description="Disordered" evidence="1">
    <location>
        <begin position="727"/>
        <end position="777"/>
    </location>
</feature>
<feature type="region of interest" description="Disordered" evidence="1">
    <location>
        <begin position="977"/>
        <end position="996"/>
    </location>
</feature>
<name>A0A2A9PEE6_OPHUN</name>
<dbReference type="OrthoDB" id="194358at2759"/>
<reference evidence="3 4" key="2">
    <citation type="journal article" date="2017" name="Sci. Rep.">
        <title>Ant-infecting Ophiocordyceps genomes reveal a high diversity of potential behavioral manipulation genes and a possible major role for enterotoxins.</title>
        <authorList>
            <person name="de Bekker C."/>
            <person name="Ohm R.A."/>
            <person name="Evans H.C."/>
            <person name="Brachmann A."/>
            <person name="Hughes D.P."/>
        </authorList>
    </citation>
    <scope>NUCLEOTIDE SEQUENCE [LARGE SCALE GENOMIC DNA]</scope>
    <source>
        <strain evidence="3 4">SC16a</strain>
    </source>
</reference>
<dbReference type="InterPro" id="IPR010730">
    <property type="entry name" value="HET"/>
</dbReference>
<feature type="compositionally biased region" description="Polar residues" evidence="1">
    <location>
        <begin position="1779"/>
        <end position="1788"/>
    </location>
</feature>
<organism evidence="3 4">
    <name type="scientific">Ophiocordyceps unilateralis</name>
    <name type="common">Zombie-ant fungus</name>
    <name type="synonym">Torrubia unilateralis</name>
    <dbReference type="NCBI Taxonomy" id="268505"/>
    <lineage>
        <taxon>Eukaryota</taxon>
        <taxon>Fungi</taxon>
        <taxon>Dikarya</taxon>
        <taxon>Ascomycota</taxon>
        <taxon>Pezizomycotina</taxon>
        <taxon>Sordariomycetes</taxon>
        <taxon>Hypocreomycetidae</taxon>
        <taxon>Hypocreales</taxon>
        <taxon>Ophiocordycipitaceae</taxon>
        <taxon>Ophiocordyceps</taxon>
    </lineage>
</organism>
<proteinExistence type="predicted"/>
<comment type="caution">
    <text evidence="3">The sequence shown here is derived from an EMBL/GenBank/DDBJ whole genome shotgun (WGS) entry which is preliminary data.</text>
</comment>
<dbReference type="PANTHER" id="PTHR10622:SF10">
    <property type="entry name" value="HET DOMAIN-CONTAINING PROTEIN"/>
    <property type="match status" value="1"/>
</dbReference>
<evidence type="ECO:0000256" key="1">
    <source>
        <dbReference type="SAM" id="MobiDB-lite"/>
    </source>
</evidence>
<dbReference type="EMBL" id="LAZP02000212">
    <property type="protein sequence ID" value="PFH59273.1"/>
    <property type="molecule type" value="Genomic_DNA"/>
</dbReference>
<keyword evidence="4" id="KW-1185">Reference proteome</keyword>
<reference evidence="3 4" key="1">
    <citation type="journal article" date="2015" name="BMC Genomics">
        <title>Gene expression during zombie ant biting behavior reflects the complexity underlying fungal parasitic behavioral manipulation.</title>
        <authorList>
            <person name="de Bekker C."/>
            <person name="Ohm R.A."/>
            <person name="Loreto R.G."/>
            <person name="Sebastian A."/>
            <person name="Albert I."/>
            <person name="Merrow M."/>
            <person name="Brachmann A."/>
            <person name="Hughes D.P."/>
        </authorList>
    </citation>
    <scope>NUCLEOTIDE SEQUENCE [LARGE SCALE GENOMIC DNA]</scope>
    <source>
        <strain evidence="3 4">SC16a</strain>
    </source>
</reference>
<feature type="region of interest" description="Disordered" evidence="1">
    <location>
        <begin position="805"/>
        <end position="841"/>
    </location>
</feature>